<evidence type="ECO:0000313" key="3">
    <source>
        <dbReference type="EMBL" id="GKX56521.1"/>
    </source>
</evidence>
<reference evidence="3" key="1">
    <citation type="submission" date="2022-06" db="EMBL/GenBank/DDBJ databases">
        <title>Draft genome sequences of Leminorella grimontii str. JCM5902.</title>
        <authorList>
            <person name="Wakabayashi Y."/>
            <person name="Kojima K."/>
        </authorList>
    </citation>
    <scope>NUCLEOTIDE SEQUENCE</scope>
    <source>
        <strain evidence="3">JCM 5902</strain>
    </source>
</reference>
<dbReference type="InterPro" id="IPR032636">
    <property type="entry name" value="Pilus_assem_E-set-like_dom"/>
</dbReference>
<dbReference type="Pfam" id="PF16967">
    <property type="entry name" value="TcfC"/>
    <property type="match status" value="1"/>
</dbReference>
<dbReference type="EMBL" id="BRLH01000006">
    <property type="protein sequence ID" value="GKX56521.1"/>
    <property type="molecule type" value="Genomic_DNA"/>
</dbReference>
<feature type="domain" description="Pilus assembly protein E-set like" evidence="2">
    <location>
        <begin position="270"/>
        <end position="325"/>
    </location>
</feature>
<evidence type="ECO:0000256" key="1">
    <source>
        <dbReference type="SAM" id="Phobius"/>
    </source>
</evidence>
<dbReference type="RefSeq" id="WP_051155721.1">
    <property type="nucleotide sequence ID" value="NZ_BRLH01000006.1"/>
</dbReference>
<keyword evidence="4" id="KW-1185">Reference proteome</keyword>
<gene>
    <name evidence="3" type="ORF">SOASR030_26330</name>
</gene>
<proteinExistence type="predicted"/>
<evidence type="ECO:0000313" key="4">
    <source>
        <dbReference type="Proteomes" id="UP001058124"/>
    </source>
</evidence>
<organism evidence="3 4">
    <name type="scientific">Leminorella grimontii</name>
    <dbReference type="NCBI Taxonomy" id="82981"/>
    <lineage>
        <taxon>Bacteria</taxon>
        <taxon>Pseudomonadati</taxon>
        <taxon>Pseudomonadota</taxon>
        <taxon>Gammaproteobacteria</taxon>
        <taxon>Enterobacterales</taxon>
        <taxon>Budviciaceae</taxon>
        <taxon>Leminorella</taxon>
    </lineage>
</organism>
<dbReference type="Proteomes" id="UP001058124">
    <property type="component" value="Unassembled WGS sequence"/>
</dbReference>
<keyword evidence="1" id="KW-1133">Transmembrane helix</keyword>
<name>A0AAV5N711_9GAMM</name>
<keyword evidence="1" id="KW-0472">Membrane</keyword>
<dbReference type="AlphaFoldDB" id="A0AAV5N711"/>
<sequence>MDSKNNFNLYLGVIVTLFPLTVWPTATTLPSISLPQGFDEVFNSEAVGILDVIVADVNVGTFAVAYTMSSVTLEDPANVAGRVLSASIPGLIVDEAALREALSKPLARVNKLGFPQPLVTAYINESEARLTLVLPATYLSSKLGDKGGNPFIDYQNRMGFVHSQSLNYFDDSYGSNFNLMSNDTLSLTGNSYLNADWSVSQGGSTIFDEAALYLEDRLVRYKVGRQNITNNLTGSTPSMSYSFMNPVNFDGVSLGYLSDYYRSRNAGASSPVTLYMPTSGTVEIYRQGKLIDMQQLGAGVQELKTDRWPTGGYDITLVSKLSNGSEERKIQPFYKRYGDFRAGNVEYLVQLGRYDGQMSDILGQCGRDCQKNSKKNEVKNNDFGSLAVSYTTENAVSLGTGVISDNSLTYGNASVDMPVNFLLLERLYADGIYGDAGSYGYSVGGTKTFDNTSFNVTYRKSVFNGDEEDYGRFGIIPTYDSEYLQLSMRTYLPWRIGFGVDYSRATSYSSGGRDNKGKQDAFDVLVNRDFQLSRNVNLRLDAGYHTGKDVYDGDDSKRDHQIYSQVTLGLIDSRYNHYQSLYLKARNSDRGDDDGTYSADYALTLNNPEFDRGGRYNLYLTASDEVGVNESVGGSLTVNNRFGYTSVGTNKSFSNDRYRQSFVTQRSGFAIGDGAVAYGTVMDQSALVVDATSLPENEHFELRNSNSGSVIVPGGKVTTVSVQPYTKIDTSAEQVFTGSENNLYNVTAKNESTHVLPGQAYKVTLSALKNQTVTGRIYYNGRPLANARVVGSNGISDESGFFIGDFMMKAEETLEMLKVRLGDSQYECRVNEGQAKSVRGVIQLNGVECEQI</sequence>
<comment type="caution">
    <text evidence="3">The sequence shown here is derived from an EMBL/GenBank/DDBJ whole genome shotgun (WGS) entry which is preliminary data.</text>
</comment>
<feature type="transmembrane region" description="Helical" evidence="1">
    <location>
        <begin position="7"/>
        <end position="26"/>
    </location>
</feature>
<keyword evidence="1" id="KW-0812">Transmembrane</keyword>
<accession>A0AAV5N711</accession>
<protein>
    <submittedName>
        <fullName evidence="3">Outer membrane usher protein</fullName>
    </submittedName>
</protein>
<evidence type="ECO:0000259" key="2">
    <source>
        <dbReference type="Pfam" id="PF16967"/>
    </source>
</evidence>